<dbReference type="Proteomes" id="UP000663870">
    <property type="component" value="Unassembled WGS sequence"/>
</dbReference>
<comment type="similarity">
    <text evidence="1">Belongs to the DNA polymerase type-B family.</text>
</comment>
<accession>A0A813RGV2</accession>
<dbReference type="Proteomes" id="UP000663854">
    <property type="component" value="Unassembled WGS sequence"/>
</dbReference>
<keyword evidence="1" id="KW-0863">Zinc-finger</keyword>
<evidence type="ECO:0000256" key="1">
    <source>
        <dbReference type="RuleBase" id="RU365029"/>
    </source>
</evidence>
<sequence length="355" mass="42136">MKLLRLSIVDNLDIREILDWNSCIDHFNSCIQKIITIPAALQNIRNPVSRVPHPDWLHKLEHELVQIEIKISRIFYVNYRTSIENNNNNNTHEQFKPMQRSIGYKRTINNYSKRVNRLLSRCSQAYYLYEYRLDENDFLNYYTYIITELSNPNIGVYEMNVPLDFHLLIVLDCICSLHKEHHCTNILSNLYHFNQLEFLSLSEQTYLQSDNGKLFIALFIPDNCRVFIGILDNIRENHMSNLNKLLKNQCEKRLQKGIDTNLLPINEHQFQVKVDTDIENIWKRFNKIISNRNFDRCKEGIDYDGTTSTFSGTVEFKEEGVCGVVKDVFLLWYNALRLVKSCDQLKVDKKHFFYF</sequence>
<dbReference type="Pfam" id="PF22634">
    <property type="entry name" value="POL2_thumb"/>
    <property type="match status" value="1"/>
</dbReference>
<keyword evidence="6" id="KW-1185">Reference proteome</keyword>
<dbReference type="GO" id="GO:0003887">
    <property type="term" value="F:DNA-directed DNA polymerase activity"/>
    <property type="evidence" value="ECO:0007669"/>
    <property type="project" value="UniProtKB-KW"/>
</dbReference>
<dbReference type="EMBL" id="CAJNOL010000023">
    <property type="protein sequence ID" value="CAF0756377.1"/>
    <property type="molecule type" value="Genomic_DNA"/>
</dbReference>
<organism evidence="4 5">
    <name type="scientific">Rotaria sordida</name>
    <dbReference type="NCBI Taxonomy" id="392033"/>
    <lineage>
        <taxon>Eukaryota</taxon>
        <taxon>Metazoa</taxon>
        <taxon>Spiralia</taxon>
        <taxon>Gnathifera</taxon>
        <taxon>Rotifera</taxon>
        <taxon>Eurotatoria</taxon>
        <taxon>Bdelloidea</taxon>
        <taxon>Philodinida</taxon>
        <taxon>Philodinidae</taxon>
        <taxon>Rotaria</taxon>
    </lineage>
</organism>
<comment type="function">
    <text evidence="1">DNA polymerase II participates in chromosomal DNA replication.</text>
</comment>
<name>A0A813RGV2_9BILA</name>
<keyword evidence="1" id="KW-0235">DNA replication</keyword>
<dbReference type="GO" id="GO:0045004">
    <property type="term" value="P:DNA replication proofreading"/>
    <property type="evidence" value="ECO:0007669"/>
    <property type="project" value="TreeGrafter"/>
</dbReference>
<dbReference type="InterPro" id="IPR029703">
    <property type="entry name" value="POL2"/>
</dbReference>
<evidence type="ECO:0000313" key="4">
    <source>
        <dbReference type="EMBL" id="CAF0781232.1"/>
    </source>
</evidence>
<comment type="cofactor">
    <cofactor evidence="1">
        <name>[4Fe-4S] cluster</name>
        <dbReference type="ChEBI" id="CHEBI:49883"/>
    </cofactor>
</comment>
<dbReference type="GO" id="GO:0000278">
    <property type="term" value="P:mitotic cell cycle"/>
    <property type="evidence" value="ECO:0007669"/>
    <property type="project" value="TreeGrafter"/>
</dbReference>
<comment type="caution">
    <text evidence="4">The sequence shown here is derived from an EMBL/GenBank/DDBJ whole genome shotgun (WGS) entry which is preliminary data.</text>
</comment>
<dbReference type="PANTHER" id="PTHR10670:SF0">
    <property type="entry name" value="DNA POLYMERASE EPSILON CATALYTIC SUBUNIT A"/>
    <property type="match status" value="1"/>
</dbReference>
<evidence type="ECO:0000313" key="5">
    <source>
        <dbReference type="Proteomes" id="UP000663854"/>
    </source>
</evidence>
<evidence type="ECO:0000313" key="6">
    <source>
        <dbReference type="Proteomes" id="UP000663870"/>
    </source>
</evidence>
<proteinExistence type="inferred from homology"/>
<dbReference type="GO" id="GO:0051539">
    <property type="term" value="F:4 iron, 4 sulfur cluster binding"/>
    <property type="evidence" value="ECO:0007669"/>
    <property type="project" value="UniProtKB-KW"/>
</dbReference>
<dbReference type="GO" id="GO:0008310">
    <property type="term" value="F:single-stranded DNA 3'-5' DNA exonuclease activity"/>
    <property type="evidence" value="ECO:0007669"/>
    <property type="project" value="TreeGrafter"/>
</dbReference>
<keyword evidence="1" id="KW-0808">Transferase</keyword>
<dbReference type="PANTHER" id="PTHR10670">
    <property type="entry name" value="DNA POLYMERASE EPSILON CATALYTIC SUBUNIT A"/>
    <property type="match status" value="1"/>
</dbReference>
<feature type="domain" description="DNA polymerase epsilon ,catalytic subunit A thumb" evidence="2">
    <location>
        <begin position="8"/>
        <end position="42"/>
    </location>
</feature>
<evidence type="ECO:0000313" key="3">
    <source>
        <dbReference type="EMBL" id="CAF0756377.1"/>
    </source>
</evidence>
<dbReference type="GO" id="GO:0008270">
    <property type="term" value="F:zinc ion binding"/>
    <property type="evidence" value="ECO:0007669"/>
    <property type="project" value="UniProtKB-KW"/>
</dbReference>
<dbReference type="AlphaFoldDB" id="A0A813RGV2"/>
<dbReference type="GO" id="GO:0003677">
    <property type="term" value="F:DNA binding"/>
    <property type="evidence" value="ECO:0007669"/>
    <property type="project" value="UniProtKB-KW"/>
</dbReference>
<dbReference type="EC" id="2.7.7.7" evidence="1"/>
<dbReference type="InterPro" id="IPR055191">
    <property type="entry name" value="POL2_thumb"/>
</dbReference>
<keyword evidence="1" id="KW-0862">Zinc</keyword>
<keyword evidence="1" id="KW-0408">Iron</keyword>
<dbReference type="GO" id="GO:0006287">
    <property type="term" value="P:base-excision repair, gap-filling"/>
    <property type="evidence" value="ECO:0007669"/>
    <property type="project" value="TreeGrafter"/>
</dbReference>
<dbReference type="GO" id="GO:0008622">
    <property type="term" value="C:epsilon DNA polymerase complex"/>
    <property type="evidence" value="ECO:0007669"/>
    <property type="project" value="InterPro"/>
</dbReference>
<keyword evidence="1" id="KW-0004">4Fe-4S</keyword>
<keyword evidence="1" id="KW-0479">Metal-binding</keyword>
<keyword evidence="1" id="KW-0411">Iron-sulfur</keyword>
<comment type="subcellular location">
    <subcellularLocation>
        <location evidence="1">Nucleus</location>
    </subcellularLocation>
</comment>
<evidence type="ECO:0000259" key="2">
    <source>
        <dbReference type="Pfam" id="PF22634"/>
    </source>
</evidence>
<reference evidence="4" key="1">
    <citation type="submission" date="2021-02" db="EMBL/GenBank/DDBJ databases">
        <authorList>
            <person name="Nowell W R."/>
        </authorList>
    </citation>
    <scope>NUCLEOTIDE SEQUENCE</scope>
</reference>
<dbReference type="GO" id="GO:0006297">
    <property type="term" value="P:nucleotide-excision repair, DNA gap filling"/>
    <property type="evidence" value="ECO:0007669"/>
    <property type="project" value="TreeGrafter"/>
</dbReference>
<gene>
    <name evidence="3" type="ORF">JXQ802_LOCUS1958</name>
    <name evidence="4" type="ORF">PYM288_LOCUS3629</name>
</gene>
<keyword evidence="1" id="KW-0539">Nucleus</keyword>
<keyword evidence="1" id="KW-0548">Nucleotidyltransferase</keyword>
<comment type="catalytic activity">
    <reaction evidence="1">
        <text>DNA(n) + a 2'-deoxyribonucleoside 5'-triphosphate = DNA(n+1) + diphosphate</text>
        <dbReference type="Rhea" id="RHEA:22508"/>
        <dbReference type="Rhea" id="RHEA-COMP:17339"/>
        <dbReference type="Rhea" id="RHEA-COMP:17340"/>
        <dbReference type="ChEBI" id="CHEBI:33019"/>
        <dbReference type="ChEBI" id="CHEBI:61560"/>
        <dbReference type="ChEBI" id="CHEBI:173112"/>
        <dbReference type="EC" id="2.7.7.7"/>
    </reaction>
</comment>
<dbReference type="EMBL" id="CAJNOH010000029">
    <property type="protein sequence ID" value="CAF0781232.1"/>
    <property type="molecule type" value="Genomic_DNA"/>
</dbReference>
<keyword evidence="1" id="KW-0238">DNA-binding</keyword>
<dbReference type="GO" id="GO:0006272">
    <property type="term" value="P:leading strand elongation"/>
    <property type="evidence" value="ECO:0007669"/>
    <property type="project" value="TreeGrafter"/>
</dbReference>
<keyword evidence="1" id="KW-0239">DNA-directed DNA polymerase</keyword>
<protein>
    <recommendedName>
        <fullName evidence="1">DNA polymerase epsilon catalytic subunit</fullName>
        <ecNumber evidence="1">2.7.7.7</ecNumber>
    </recommendedName>
</protein>